<gene>
    <name evidence="1" type="ORF">CUC15_14275</name>
</gene>
<dbReference type="OrthoDB" id="1739831at2"/>
<protein>
    <recommendedName>
        <fullName evidence="3">Flagellar protein</fullName>
    </recommendedName>
</protein>
<accession>A0A345PJ42</accession>
<dbReference type="AlphaFoldDB" id="A0A345PJ42"/>
<dbReference type="Proteomes" id="UP000253908">
    <property type="component" value="Chromosome"/>
</dbReference>
<reference evidence="2" key="1">
    <citation type="submission" date="2017-11" db="EMBL/GenBank/DDBJ databases">
        <authorList>
            <person name="Zhu W."/>
        </authorList>
    </citation>
    <scope>NUCLEOTIDE SEQUENCE [LARGE SCALE GENOMIC DNA]</scope>
    <source>
        <strain evidence="2">160</strain>
    </source>
</reference>
<sequence>MAELANCSRCGNVFVKGIREICQNCYKEEEEAFQTVYKFLQIQKNRTATMIEIVEATGVEEEYISKFVKEKRLLPAHFPNLAYPCDRCGADITTGKLCHDCQIELKKDLAIHDEIETISEERRIKGKETTNAYYAFNKYKRN</sequence>
<evidence type="ECO:0000313" key="2">
    <source>
        <dbReference type="Proteomes" id="UP000253908"/>
    </source>
</evidence>
<dbReference type="InterPro" id="IPR022258">
    <property type="entry name" value="Flagellar_operon_YvyF"/>
</dbReference>
<name>A0A345PJ42_9BACI</name>
<keyword evidence="2" id="KW-1185">Reference proteome</keyword>
<evidence type="ECO:0000313" key="1">
    <source>
        <dbReference type="EMBL" id="AXI10022.1"/>
    </source>
</evidence>
<dbReference type="EMBL" id="CP024848">
    <property type="protein sequence ID" value="AXI10022.1"/>
    <property type="molecule type" value="Genomic_DNA"/>
</dbReference>
<dbReference type="NCBIfam" id="TIGR03826">
    <property type="entry name" value="YvyF"/>
    <property type="match status" value="1"/>
</dbReference>
<organism evidence="1 2">
    <name type="scientific">Oceanobacillus zhaokaii</name>
    <dbReference type="NCBI Taxonomy" id="2052660"/>
    <lineage>
        <taxon>Bacteria</taxon>
        <taxon>Bacillati</taxon>
        <taxon>Bacillota</taxon>
        <taxon>Bacilli</taxon>
        <taxon>Bacillales</taxon>
        <taxon>Bacillaceae</taxon>
        <taxon>Oceanobacillus</taxon>
    </lineage>
</organism>
<dbReference type="KEGG" id="ocn:CUC15_14275"/>
<evidence type="ECO:0008006" key="3">
    <source>
        <dbReference type="Google" id="ProtNLM"/>
    </source>
</evidence>
<dbReference type="RefSeq" id="WP_114917309.1">
    <property type="nucleotide sequence ID" value="NZ_CP024848.1"/>
</dbReference>
<proteinExistence type="predicted"/>